<dbReference type="GO" id="GO:0031047">
    <property type="term" value="P:regulatory ncRNA-mediated gene silencing"/>
    <property type="evidence" value="ECO:0007669"/>
    <property type="project" value="UniProtKB-KW"/>
</dbReference>
<keyword evidence="8" id="KW-0804">Transcription</keyword>
<dbReference type="InterPro" id="IPR019312">
    <property type="entry name" value="CNOT11"/>
</dbReference>
<comment type="caution">
    <text evidence="10">The sequence shown here is derived from an EMBL/GenBank/DDBJ whole genome shotgun (WGS) entry which is preliminary data.</text>
</comment>
<evidence type="ECO:0000256" key="6">
    <source>
        <dbReference type="ARBA" id="ARBA00023015"/>
    </source>
</evidence>
<protein>
    <recommendedName>
        <fullName evidence="4">CCR4-NOT transcription complex subunit 11</fullName>
    </recommendedName>
</protein>
<dbReference type="AlphaFoldDB" id="A0A9D4NWR4"/>
<dbReference type="GO" id="GO:0005737">
    <property type="term" value="C:cytoplasm"/>
    <property type="evidence" value="ECO:0007669"/>
    <property type="project" value="UniProtKB-SubCell"/>
</dbReference>
<dbReference type="GO" id="GO:0005634">
    <property type="term" value="C:nucleus"/>
    <property type="evidence" value="ECO:0007669"/>
    <property type="project" value="UniProtKB-SubCell"/>
</dbReference>
<evidence type="ECO:0000256" key="2">
    <source>
        <dbReference type="ARBA" id="ARBA00004496"/>
    </source>
</evidence>
<evidence type="ECO:0000256" key="3">
    <source>
        <dbReference type="ARBA" id="ARBA00008030"/>
    </source>
</evidence>
<keyword evidence="7" id="KW-0943">RNA-mediated gene silencing</keyword>
<organism evidence="10">
    <name type="scientific">Dermatophagoides farinae</name>
    <name type="common">American house dust mite</name>
    <dbReference type="NCBI Taxonomy" id="6954"/>
    <lineage>
        <taxon>Eukaryota</taxon>
        <taxon>Metazoa</taxon>
        <taxon>Ecdysozoa</taxon>
        <taxon>Arthropoda</taxon>
        <taxon>Chelicerata</taxon>
        <taxon>Arachnida</taxon>
        <taxon>Acari</taxon>
        <taxon>Acariformes</taxon>
        <taxon>Sarcoptiformes</taxon>
        <taxon>Astigmata</taxon>
        <taxon>Psoroptidia</taxon>
        <taxon>Analgoidea</taxon>
        <taxon>Pyroglyphidae</taxon>
        <taxon>Dermatophagoidinae</taxon>
        <taxon>Dermatophagoides</taxon>
    </lineage>
</organism>
<dbReference type="Proteomes" id="UP000828236">
    <property type="component" value="Unassembled WGS sequence"/>
</dbReference>
<evidence type="ECO:0000256" key="4">
    <source>
        <dbReference type="ARBA" id="ARBA00014872"/>
    </source>
</evidence>
<gene>
    <name evidence="10" type="ORF">HUG17_3841</name>
</gene>
<dbReference type="EMBL" id="SDOV01000007">
    <property type="protein sequence ID" value="KAH7639808.1"/>
    <property type="molecule type" value="Genomic_DNA"/>
</dbReference>
<comment type="similarity">
    <text evidence="3">Belongs to the CNOT11 family.</text>
</comment>
<evidence type="ECO:0000256" key="7">
    <source>
        <dbReference type="ARBA" id="ARBA00023158"/>
    </source>
</evidence>
<dbReference type="Pfam" id="PF10155">
    <property type="entry name" value="CNOT11"/>
    <property type="match status" value="1"/>
</dbReference>
<evidence type="ECO:0000256" key="5">
    <source>
        <dbReference type="ARBA" id="ARBA00022490"/>
    </source>
</evidence>
<sequence>MPLDIESFQQILTFLFDESLQSRQFVYIAQAFRYFLQRLKHEQLQQPSSSSSNNGDDGNDEKKEYRFKFEIGRFIVQLLFHHSVLLPKFSQKVIALYLLYDLYNWPVKIYNPFNGIIYDILNISTYKSSAIYFQFIHDFQKFFKEKFQNFQDENLTFFENYFDIIDKFDLLMERRNFIESSSGIEKNLICDYHTNSTILHTKLQVLSKHIKKVIRERLEIRDILRNSDFAKMYDFIERISTQQQHQSLTINHNESRNDNENFDNFSLIDVNINKNNNNTHNVDDNGQQQQQQPQQLLQDPLYSTLCIPKYFMDNFEKPVAVDIYTVFEFPQLPTIAKNYFISLYIIVDELSRQEFLKLSPMDIVSCDFLPQQVSVMKRFRKKFFGENYCFLQHLIFESIYMKQLKQQQQQQQFVECSSSGQNSTSTTMLSSEQPIIMKPITKTEFLSYIELLMDKSCLYYFPFFPSIKNENEHFDFDDPKEKTNTLLKSLLKSNYDIDVEYFLDNNLVNYYNNQHANHINSSQSFEHFFHHHHHHVNNNDKNNSSLIENITNLLKKACQQSLTMSEMKSVQSQLKTIPSLSSSLLLLKSILTVVDPTSLPGLVENNPSIAHELLPILIQQSPLKNFLPSTISSSSSSSTLINENKDEIIITMSNIRDYLAALVDMDTSLHSIEVVNKLSTQLLLPEEFTYRYITNCIRTCENIKDRYLQNRLVRLVCVFLTALICKEIIDVRKIFFELQAFCIEFSQIRDAATLFRQLKQLETPPNDSSSTTTTTTMITTTCSNATTAASSSSSSSSAVGDFQI</sequence>
<name>A0A9D4NWR4_DERFA</name>
<evidence type="ECO:0000256" key="8">
    <source>
        <dbReference type="ARBA" id="ARBA00023163"/>
    </source>
</evidence>
<keyword evidence="9" id="KW-0539">Nucleus</keyword>
<reference evidence="10" key="1">
    <citation type="submission" date="2020-06" db="EMBL/GenBank/DDBJ databases">
        <authorList>
            <person name="Ji K."/>
            <person name="Li J."/>
        </authorList>
    </citation>
    <scope>NUCLEOTIDE SEQUENCE</scope>
    <source>
        <strain evidence="10">JKM2019</strain>
        <tissue evidence="10">Whole body</tissue>
    </source>
</reference>
<evidence type="ECO:0000313" key="10">
    <source>
        <dbReference type="EMBL" id="KAH7639808.1"/>
    </source>
</evidence>
<evidence type="ECO:0000256" key="9">
    <source>
        <dbReference type="ARBA" id="ARBA00023242"/>
    </source>
</evidence>
<dbReference type="PANTHER" id="PTHR15975">
    <property type="entry name" value="CCR4-NOT TRANSCRIPTION COMPLEX SUBUNIT 11"/>
    <property type="match status" value="1"/>
</dbReference>
<comment type="subcellular location">
    <subcellularLocation>
        <location evidence="2">Cytoplasm</location>
    </subcellularLocation>
    <subcellularLocation>
        <location evidence="1">Nucleus</location>
    </subcellularLocation>
</comment>
<reference evidence="10" key="2">
    <citation type="journal article" date="2021" name="World Allergy Organ. J.">
        <title>Chromosome-level assembly of Dermatophagoides farinae genome and transcriptome reveals two novel allergens Der f 37 and Der f 39.</title>
        <authorList>
            <person name="Chen J."/>
            <person name="Cai Z."/>
            <person name="Fan D."/>
            <person name="Hu J."/>
            <person name="Hou Y."/>
            <person name="He Y."/>
            <person name="Zhang Z."/>
            <person name="Zhao Z."/>
            <person name="Gao P."/>
            <person name="Hu W."/>
            <person name="Sun J."/>
            <person name="Li J."/>
            <person name="Ji K."/>
        </authorList>
    </citation>
    <scope>NUCLEOTIDE SEQUENCE</scope>
    <source>
        <strain evidence="10">JKM2019</strain>
    </source>
</reference>
<proteinExistence type="inferred from homology"/>
<dbReference type="PANTHER" id="PTHR15975:SF0">
    <property type="entry name" value="CCR4-NOT TRANSCRIPTION COMPLEX SUBUNIT 11"/>
    <property type="match status" value="1"/>
</dbReference>
<keyword evidence="5" id="KW-0963">Cytoplasm</keyword>
<accession>A0A9D4NWR4</accession>
<dbReference type="GO" id="GO:0030014">
    <property type="term" value="C:CCR4-NOT complex"/>
    <property type="evidence" value="ECO:0007669"/>
    <property type="project" value="InterPro"/>
</dbReference>
<keyword evidence="6" id="KW-0805">Transcription regulation</keyword>
<evidence type="ECO:0000256" key="1">
    <source>
        <dbReference type="ARBA" id="ARBA00004123"/>
    </source>
</evidence>